<dbReference type="PANTHER" id="PTHR32071">
    <property type="entry name" value="TRANSCRIPTIONAL REGULATORY PROTEIN"/>
    <property type="match status" value="1"/>
</dbReference>
<dbReference type="RefSeq" id="WP_106646007.1">
    <property type="nucleotide sequence ID" value="NZ_BMGO01000002.1"/>
</dbReference>
<dbReference type="InterPro" id="IPR002078">
    <property type="entry name" value="Sigma_54_int"/>
</dbReference>
<dbReference type="InterPro" id="IPR009057">
    <property type="entry name" value="Homeodomain-like_sf"/>
</dbReference>
<dbReference type="GO" id="GO:0006355">
    <property type="term" value="P:regulation of DNA-templated transcription"/>
    <property type="evidence" value="ECO:0007669"/>
    <property type="project" value="InterPro"/>
</dbReference>
<protein>
    <submittedName>
        <fullName evidence="1">Sigma-54-dependent Fis family transcriptional regulator</fullName>
    </submittedName>
</protein>
<dbReference type="SUPFAM" id="SSF52540">
    <property type="entry name" value="P-loop containing nucleoside triphosphate hydrolases"/>
    <property type="match status" value="1"/>
</dbReference>
<dbReference type="PROSITE" id="PS50045">
    <property type="entry name" value="SIGMA54_INTERACT_4"/>
    <property type="match status" value="1"/>
</dbReference>
<dbReference type="OrthoDB" id="9804019at2"/>
<dbReference type="Pfam" id="PF20161">
    <property type="entry name" value="VpsR"/>
    <property type="match status" value="1"/>
</dbReference>
<dbReference type="Gene3D" id="1.10.10.60">
    <property type="entry name" value="Homeodomain-like"/>
    <property type="match status" value="1"/>
</dbReference>
<dbReference type="InterPro" id="IPR058031">
    <property type="entry name" value="AAA_lid_NorR"/>
</dbReference>
<dbReference type="InterPro" id="IPR045343">
    <property type="entry name" value="VpsR"/>
</dbReference>
<dbReference type="Pfam" id="PF25601">
    <property type="entry name" value="AAA_lid_14"/>
    <property type="match status" value="1"/>
</dbReference>
<dbReference type="GO" id="GO:0043565">
    <property type="term" value="F:sequence-specific DNA binding"/>
    <property type="evidence" value="ECO:0007669"/>
    <property type="project" value="InterPro"/>
</dbReference>
<accession>A0A2K9ACL6</accession>
<dbReference type="KEGG" id="kpd:CW740_02285"/>
<dbReference type="InterPro" id="IPR003593">
    <property type="entry name" value="AAA+_ATPase"/>
</dbReference>
<dbReference type="Gene3D" id="3.40.50.300">
    <property type="entry name" value="P-loop containing nucleotide triphosphate hydrolases"/>
    <property type="match status" value="1"/>
</dbReference>
<dbReference type="InterPro" id="IPR025943">
    <property type="entry name" value="Sigma_54_int_dom_ATP-bd_2"/>
</dbReference>
<dbReference type="FunFam" id="3.40.50.300:FF:000006">
    <property type="entry name" value="DNA-binding transcriptional regulator NtrC"/>
    <property type="match status" value="1"/>
</dbReference>
<dbReference type="CDD" id="cd00009">
    <property type="entry name" value="AAA"/>
    <property type="match status" value="1"/>
</dbReference>
<proteinExistence type="predicted"/>
<dbReference type="Pfam" id="PF02954">
    <property type="entry name" value="HTH_8"/>
    <property type="match status" value="1"/>
</dbReference>
<dbReference type="AlphaFoldDB" id="A0A2K9ACL6"/>
<gene>
    <name evidence="1" type="ORF">CW740_02285</name>
</gene>
<dbReference type="PRINTS" id="PR01590">
    <property type="entry name" value="HTHFIS"/>
</dbReference>
<dbReference type="InterPro" id="IPR025944">
    <property type="entry name" value="Sigma_54_int_dom_CS"/>
</dbReference>
<organism evidence="1 2">
    <name type="scientific">Kangiella profundi</name>
    <dbReference type="NCBI Taxonomy" id="1561924"/>
    <lineage>
        <taxon>Bacteria</taxon>
        <taxon>Pseudomonadati</taxon>
        <taxon>Pseudomonadota</taxon>
        <taxon>Gammaproteobacteria</taxon>
        <taxon>Kangiellales</taxon>
        <taxon>Kangiellaceae</taxon>
        <taxon>Kangiella</taxon>
    </lineage>
</organism>
<keyword evidence="2" id="KW-1185">Reference proteome</keyword>
<dbReference type="PROSITE" id="PS00688">
    <property type="entry name" value="SIGMA54_INTERACT_3"/>
    <property type="match status" value="1"/>
</dbReference>
<dbReference type="Gene3D" id="1.10.8.60">
    <property type="match status" value="1"/>
</dbReference>
<dbReference type="PANTHER" id="PTHR32071:SF120">
    <property type="entry name" value="TRANSCRIPTIONAL REGULATOR-RELATED"/>
    <property type="match status" value="1"/>
</dbReference>
<dbReference type="SMART" id="SM00382">
    <property type="entry name" value="AAA"/>
    <property type="match status" value="1"/>
</dbReference>
<dbReference type="Proteomes" id="UP000232693">
    <property type="component" value="Chromosome"/>
</dbReference>
<sequence>MLDHSPHESRSILIFGKGDSAQELSEQLKDNGWQIFFTQEKSQFKKLFQHHLFEVVVIFLSAEPEPIITEYEELASLNMATKWIAIIPHENWLEDHPNFLFSHLFYDYHREPLRYDYFLATVGHAFGMAELQNKQLNQLQVPQDSDDIIGRSPATALIKRNINKIAMEDATVLITGESGTGKELAARKIHQRSKRKQGPFIAINCAAIPETLFYSELFGHEKGAFTNADSKKIGRIEAADGGTVFLDEIGDLPLNLQVNLLRFLELNQIERLGSVTSITVDCRIIVATNVNLEKAVEDGLFREDLFHRINVLTLHMPALRHRRQDIPELANHFLSQFCEGHMHKTFTQRCLNAMNQYRWPGNVRELMNRIRRAVILSEGNLITEKHMDLSFSNHQNIVSLKEAKDKAEKETLILSIEKSGYNHTLAAKNLGISRTSLYRLLNKHNIPM</sequence>
<dbReference type="SUPFAM" id="SSF46689">
    <property type="entry name" value="Homeodomain-like"/>
    <property type="match status" value="1"/>
</dbReference>
<dbReference type="InterPro" id="IPR027417">
    <property type="entry name" value="P-loop_NTPase"/>
</dbReference>
<evidence type="ECO:0000313" key="1">
    <source>
        <dbReference type="EMBL" id="AUD78126.1"/>
    </source>
</evidence>
<evidence type="ECO:0000313" key="2">
    <source>
        <dbReference type="Proteomes" id="UP000232693"/>
    </source>
</evidence>
<dbReference type="PROSITE" id="PS00676">
    <property type="entry name" value="SIGMA54_INTERACT_2"/>
    <property type="match status" value="1"/>
</dbReference>
<dbReference type="EMBL" id="CP025120">
    <property type="protein sequence ID" value="AUD78126.1"/>
    <property type="molecule type" value="Genomic_DNA"/>
</dbReference>
<dbReference type="InterPro" id="IPR002197">
    <property type="entry name" value="HTH_Fis"/>
</dbReference>
<dbReference type="Pfam" id="PF00158">
    <property type="entry name" value="Sigma54_activat"/>
    <property type="match status" value="1"/>
</dbReference>
<dbReference type="GO" id="GO:0005524">
    <property type="term" value="F:ATP binding"/>
    <property type="evidence" value="ECO:0007669"/>
    <property type="project" value="InterPro"/>
</dbReference>
<reference evidence="1 2" key="1">
    <citation type="submission" date="2017-12" db="EMBL/GenBank/DDBJ databases">
        <title>Kangiella profundi FT102 completed genome.</title>
        <authorList>
            <person name="Xu J."/>
            <person name="Wang J."/>
            <person name="Lu Y."/>
        </authorList>
    </citation>
    <scope>NUCLEOTIDE SEQUENCE [LARGE SCALE GENOMIC DNA]</scope>
    <source>
        <strain evidence="1 2">FT102</strain>
    </source>
</reference>
<name>A0A2K9ACL6_9GAMM</name>